<dbReference type="InterPro" id="IPR007052">
    <property type="entry name" value="CS_dom"/>
</dbReference>
<accession>A0A9W7CNW6</accession>
<keyword evidence="3" id="KW-1133">Transmembrane helix</keyword>
<dbReference type="CDD" id="cd06467">
    <property type="entry name" value="p23_NUDC_like"/>
    <property type="match status" value="1"/>
</dbReference>
<comment type="subcellular location">
    <subcellularLocation>
        <location evidence="1">Cytoplasm</location>
    </subcellularLocation>
</comment>
<dbReference type="SUPFAM" id="SSF49764">
    <property type="entry name" value="HSP20-like chaperones"/>
    <property type="match status" value="1"/>
</dbReference>
<dbReference type="PANTHER" id="PTHR12356">
    <property type="entry name" value="NUCLEAR MOVEMENT PROTEIN NUDC"/>
    <property type="match status" value="1"/>
</dbReference>
<keyword evidence="2" id="KW-0963">Cytoplasm</keyword>
<gene>
    <name evidence="5" type="ORF">TrVE_jg10455</name>
</gene>
<protein>
    <recommendedName>
        <fullName evidence="4">CS domain-containing protein</fullName>
    </recommendedName>
</protein>
<proteinExistence type="predicted"/>
<dbReference type="EMBL" id="BRXX01000379">
    <property type="protein sequence ID" value="GMI08251.1"/>
    <property type="molecule type" value="Genomic_DNA"/>
</dbReference>
<dbReference type="InterPro" id="IPR037898">
    <property type="entry name" value="NudC_fam"/>
</dbReference>
<feature type="domain" description="CS" evidence="4">
    <location>
        <begin position="128"/>
        <end position="228"/>
    </location>
</feature>
<feature type="transmembrane region" description="Helical" evidence="3">
    <location>
        <begin position="47"/>
        <end position="66"/>
    </location>
</feature>
<dbReference type="Proteomes" id="UP001165160">
    <property type="component" value="Unassembled WGS sequence"/>
</dbReference>
<reference evidence="6" key="1">
    <citation type="journal article" date="2023" name="Commun. Biol.">
        <title>Genome analysis of Parmales, the sister group of diatoms, reveals the evolutionary specialization of diatoms from phago-mixotrophs to photoautotrophs.</title>
        <authorList>
            <person name="Ban H."/>
            <person name="Sato S."/>
            <person name="Yoshikawa S."/>
            <person name="Yamada K."/>
            <person name="Nakamura Y."/>
            <person name="Ichinomiya M."/>
            <person name="Sato N."/>
            <person name="Blanc-Mathieu R."/>
            <person name="Endo H."/>
            <person name="Kuwata A."/>
            <person name="Ogata H."/>
        </authorList>
    </citation>
    <scope>NUCLEOTIDE SEQUENCE [LARGE SCALE GENOMIC DNA]</scope>
    <source>
        <strain evidence="6">NIES 3699</strain>
    </source>
</reference>
<dbReference type="AlphaFoldDB" id="A0A9W7CNW6"/>
<keyword evidence="6" id="KW-1185">Reference proteome</keyword>
<evidence type="ECO:0000313" key="6">
    <source>
        <dbReference type="Proteomes" id="UP001165160"/>
    </source>
</evidence>
<evidence type="ECO:0000313" key="5">
    <source>
        <dbReference type="EMBL" id="GMI08251.1"/>
    </source>
</evidence>
<evidence type="ECO:0000256" key="3">
    <source>
        <dbReference type="SAM" id="Phobius"/>
    </source>
</evidence>
<name>A0A9W7CNW6_9STRA</name>
<dbReference type="GO" id="GO:0051082">
    <property type="term" value="F:unfolded protein binding"/>
    <property type="evidence" value="ECO:0007669"/>
    <property type="project" value="TreeGrafter"/>
</dbReference>
<keyword evidence="3" id="KW-0812">Transmembrane</keyword>
<dbReference type="Pfam" id="PF04969">
    <property type="entry name" value="CS"/>
    <property type="match status" value="1"/>
</dbReference>
<dbReference type="Gene3D" id="2.60.40.790">
    <property type="match status" value="1"/>
</dbReference>
<dbReference type="GO" id="GO:0006457">
    <property type="term" value="P:protein folding"/>
    <property type="evidence" value="ECO:0007669"/>
    <property type="project" value="TreeGrafter"/>
</dbReference>
<dbReference type="PROSITE" id="PS51203">
    <property type="entry name" value="CS"/>
    <property type="match status" value="1"/>
</dbReference>
<evidence type="ECO:0000259" key="4">
    <source>
        <dbReference type="PROSITE" id="PS51203"/>
    </source>
</evidence>
<keyword evidence="3" id="KW-0472">Membrane</keyword>
<dbReference type="InterPro" id="IPR008978">
    <property type="entry name" value="HSP20-like_chaperone"/>
</dbReference>
<dbReference type="GO" id="GO:0005737">
    <property type="term" value="C:cytoplasm"/>
    <property type="evidence" value="ECO:0007669"/>
    <property type="project" value="UniProtKB-SubCell"/>
</dbReference>
<evidence type="ECO:0000256" key="1">
    <source>
        <dbReference type="ARBA" id="ARBA00004496"/>
    </source>
</evidence>
<sequence>MPTVGAGMTHEDLKAKFAKLGLDLEGHGGGGESYVEWLYNDVVGNGLQSYLAIALLLAFTLAWNTWRWRVREAKWKAQKGERDDYFNADEASKAAKAWGGGVKGAMDDDEIENKLKAKFFLTPEQAGGKTDLYHWEQTEGEIECYVKLPKGVKGVKDEDGGVRVKISENYLEAGYMINGGMEKIVFDGKLFAGVVEDESCWSISDDTLWIMLKKKEATSGKGHWNCVVTNDGHTIDVEQFGPIIEYVEDPHGGEEQAGKKR</sequence>
<organism evidence="5 6">
    <name type="scientific">Triparma verrucosa</name>
    <dbReference type="NCBI Taxonomy" id="1606542"/>
    <lineage>
        <taxon>Eukaryota</taxon>
        <taxon>Sar</taxon>
        <taxon>Stramenopiles</taxon>
        <taxon>Ochrophyta</taxon>
        <taxon>Bolidophyceae</taxon>
        <taxon>Parmales</taxon>
        <taxon>Triparmaceae</taxon>
        <taxon>Triparma</taxon>
    </lineage>
</organism>
<comment type="caution">
    <text evidence="5">The sequence shown here is derived from an EMBL/GenBank/DDBJ whole genome shotgun (WGS) entry which is preliminary data.</text>
</comment>
<dbReference type="PANTHER" id="PTHR12356:SF3">
    <property type="entry name" value="NUCLEAR MIGRATION PROTEIN NUDC"/>
    <property type="match status" value="1"/>
</dbReference>
<evidence type="ECO:0000256" key="2">
    <source>
        <dbReference type="ARBA" id="ARBA00022490"/>
    </source>
</evidence>